<sequence length="304" mass="35900">MDDATKNELSEILPLIKFSCMDYEFVKIKKKFLFSLSESIQVLSLSNRMWKAHVIAFDGEDFIELVSNTEEEDFIELIYELVEQYALETQKADPEADLKEAIKKKFDEVFPRINFPKIHFKFFTKFFADKEFLFSHTQLCKALSKSIKNKLEEEKVYEMAEKEAIKKQQLTIDNNDLNDIIKAEMSEFLNDFLYYKMSFAFFIEFIVPKAFIFSELKLYHGLSNIAGNEDQEILFNTVFKLAEAEATKALSVNPYISVNKYIKRIFLEITRKIKFSQIKLEFMIENIGMFFFFCKILIEVLYLS</sequence>
<keyword evidence="1" id="KW-1185">Reference proteome</keyword>
<proteinExistence type="predicted"/>
<dbReference type="Proteomes" id="UP000887578">
    <property type="component" value="Unplaced"/>
</dbReference>
<name>A0A914P9Y6_9BILA</name>
<reference evidence="2" key="1">
    <citation type="submission" date="2022-11" db="UniProtKB">
        <authorList>
            <consortium name="WormBaseParasite"/>
        </authorList>
    </citation>
    <scope>IDENTIFICATION</scope>
</reference>
<dbReference type="AlphaFoldDB" id="A0A914P9Y6"/>
<evidence type="ECO:0000313" key="1">
    <source>
        <dbReference type="Proteomes" id="UP000887578"/>
    </source>
</evidence>
<evidence type="ECO:0000313" key="2">
    <source>
        <dbReference type="WBParaSite" id="PDA_v2.g14877.t1"/>
    </source>
</evidence>
<accession>A0A914P9Y6</accession>
<dbReference type="WBParaSite" id="PDA_v2.g14877.t1">
    <property type="protein sequence ID" value="PDA_v2.g14877.t1"/>
    <property type="gene ID" value="PDA_v2.g14877"/>
</dbReference>
<organism evidence="1 2">
    <name type="scientific">Panagrolaimus davidi</name>
    <dbReference type="NCBI Taxonomy" id="227884"/>
    <lineage>
        <taxon>Eukaryota</taxon>
        <taxon>Metazoa</taxon>
        <taxon>Ecdysozoa</taxon>
        <taxon>Nematoda</taxon>
        <taxon>Chromadorea</taxon>
        <taxon>Rhabditida</taxon>
        <taxon>Tylenchina</taxon>
        <taxon>Panagrolaimomorpha</taxon>
        <taxon>Panagrolaimoidea</taxon>
        <taxon>Panagrolaimidae</taxon>
        <taxon>Panagrolaimus</taxon>
    </lineage>
</organism>
<protein>
    <submittedName>
        <fullName evidence="2">Uncharacterized protein</fullName>
    </submittedName>
</protein>